<feature type="compositionally biased region" description="Basic and acidic residues" evidence="5">
    <location>
        <begin position="285"/>
        <end position="301"/>
    </location>
</feature>
<feature type="compositionally biased region" description="Low complexity" evidence="5">
    <location>
        <begin position="234"/>
        <end position="247"/>
    </location>
</feature>
<feature type="compositionally biased region" description="Polar residues" evidence="5">
    <location>
        <begin position="381"/>
        <end position="403"/>
    </location>
</feature>
<feature type="compositionally biased region" description="Polar residues" evidence="5">
    <location>
        <begin position="508"/>
        <end position="534"/>
    </location>
</feature>
<feature type="compositionally biased region" description="Basic and acidic residues" evidence="5">
    <location>
        <begin position="558"/>
        <end position="575"/>
    </location>
</feature>
<feature type="compositionally biased region" description="Basic and acidic residues" evidence="5">
    <location>
        <begin position="970"/>
        <end position="984"/>
    </location>
</feature>
<evidence type="ECO:0000256" key="3">
    <source>
        <dbReference type="ARBA" id="ARBA00023212"/>
    </source>
</evidence>
<dbReference type="InterPro" id="IPR001715">
    <property type="entry name" value="CH_dom"/>
</dbReference>
<accession>A0A2B4SJU1</accession>
<feature type="region of interest" description="Disordered" evidence="5">
    <location>
        <begin position="223"/>
        <end position="313"/>
    </location>
</feature>
<dbReference type="GO" id="GO:0051764">
    <property type="term" value="P:actin crosslink formation"/>
    <property type="evidence" value="ECO:0007669"/>
    <property type="project" value="TreeGrafter"/>
</dbReference>
<dbReference type="SMART" id="SM00243">
    <property type="entry name" value="GAS2"/>
    <property type="match status" value="1"/>
</dbReference>
<dbReference type="InterPro" id="IPR036534">
    <property type="entry name" value="GAR_dom_sf"/>
</dbReference>
<name>A0A2B4SJU1_STYPI</name>
<dbReference type="OrthoDB" id="206130at2759"/>
<feature type="region of interest" description="Disordered" evidence="5">
    <location>
        <begin position="887"/>
        <end position="922"/>
    </location>
</feature>
<comment type="similarity">
    <text evidence="4">Belongs to the GAS2 family.</text>
</comment>
<dbReference type="SUPFAM" id="SSF47576">
    <property type="entry name" value="Calponin-homology domain, CH-domain"/>
    <property type="match status" value="1"/>
</dbReference>
<feature type="compositionally biased region" description="Basic and acidic residues" evidence="5">
    <location>
        <begin position="1043"/>
        <end position="1088"/>
    </location>
</feature>
<feature type="region of interest" description="Disordered" evidence="5">
    <location>
        <begin position="508"/>
        <end position="647"/>
    </location>
</feature>
<evidence type="ECO:0000259" key="6">
    <source>
        <dbReference type="PROSITE" id="PS50021"/>
    </source>
</evidence>
<keyword evidence="9" id="KW-1185">Reference proteome</keyword>
<feature type="compositionally biased region" description="Polar residues" evidence="5">
    <location>
        <begin position="611"/>
        <end position="622"/>
    </location>
</feature>
<dbReference type="STRING" id="50429.A0A2B4SJU1"/>
<feature type="compositionally biased region" description="Polar residues" evidence="5">
    <location>
        <begin position="274"/>
        <end position="284"/>
    </location>
</feature>
<dbReference type="Gene3D" id="3.30.920.20">
    <property type="entry name" value="Gas2-like domain"/>
    <property type="match status" value="1"/>
</dbReference>
<feature type="compositionally biased region" description="Polar residues" evidence="5">
    <location>
        <begin position="223"/>
        <end position="233"/>
    </location>
</feature>
<protein>
    <submittedName>
        <fullName evidence="8">Uncharacterized protein</fullName>
    </submittedName>
</protein>
<dbReference type="SMART" id="SM00033">
    <property type="entry name" value="CH"/>
    <property type="match status" value="1"/>
</dbReference>
<evidence type="ECO:0000256" key="2">
    <source>
        <dbReference type="ARBA" id="ARBA00022490"/>
    </source>
</evidence>
<evidence type="ECO:0000313" key="9">
    <source>
        <dbReference type="Proteomes" id="UP000225706"/>
    </source>
</evidence>
<feature type="compositionally biased region" description="Polar residues" evidence="5">
    <location>
        <begin position="1285"/>
        <end position="1304"/>
    </location>
</feature>
<dbReference type="CDD" id="cd21204">
    <property type="entry name" value="CH_GAS2-like"/>
    <property type="match status" value="1"/>
</dbReference>
<dbReference type="Pfam" id="PF00307">
    <property type="entry name" value="CH"/>
    <property type="match status" value="1"/>
</dbReference>
<feature type="compositionally biased region" description="Polar residues" evidence="5">
    <location>
        <begin position="1348"/>
        <end position="1374"/>
    </location>
</feature>
<feature type="region of interest" description="Disordered" evidence="5">
    <location>
        <begin position="1036"/>
        <end position="1503"/>
    </location>
</feature>
<feature type="region of interest" description="Disordered" evidence="5">
    <location>
        <begin position="375"/>
        <end position="411"/>
    </location>
</feature>
<feature type="region of interest" description="Disordered" evidence="5">
    <location>
        <begin position="1006"/>
        <end position="1025"/>
    </location>
</feature>
<gene>
    <name evidence="8" type="ORF">AWC38_SpisGene4273</name>
</gene>
<dbReference type="SUPFAM" id="SSF143575">
    <property type="entry name" value="GAS2 domain-like"/>
    <property type="match status" value="1"/>
</dbReference>
<dbReference type="InterPro" id="IPR003108">
    <property type="entry name" value="GAR_dom"/>
</dbReference>
<reference evidence="9" key="1">
    <citation type="journal article" date="2017" name="bioRxiv">
        <title>Comparative analysis of the genomes of Stylophora pistillata and Acropora digitifera provides evidence for extensive differences between species of corals.</title>
        <authorList>
            <person name="Voolstra C.R."/>
            <person name="Li Y."/>
            <person name="Liew Y.J."/>
            <person name="Baumgarten S."/>
            <person name="Zoccola D."/>
            <person name="Flot J.-F."/>
            <person name="Tambutte S."/>
            <person name="Allemand D."/>
            <person name="Aranda M."/>
        </authorList>
    </citation>
    <scope>NUCLEOTIDE SEQUENCE [LARGE SCALE GENOMIC DNA]</scope>
</reference>
<dbReference type="GO" id="GO:0051015">
    <property type="term" value="F:actin filament binding"/>
    <property type="evidence" value="ECO:0007669"/>
    <property type="project" value="TreeGrafter"/>
</dbReference>
<organism evidence="8 9">
    <name type="scientific">Stylophora pistillata</name>
    <name type="common">Smooth cauliflower coral</name>
    <dbReference type="NCBI Taxonomy" id="50429"/>
    <lineage>
        <taxon>Eukaryota</taxon>
        <taxon>Metazoa</taxon>
        <taxon>Cnidaria</taxon>
        <taxon>Anthozoa</taxon>
        <taxon>Hexacorallia</taxon>
        <taxon>Scleractinia</taxon>
        <taxon>Astrocoeniina</taxon>
        <taxon>Pocilloporidae</taxon>
        <taxon>Stylophora</taxon>
    </lineage>
</organism>
<comment type="caution">
    <text evidence="8">The sequence shown here is derived from an EMBL/GenBank/DDBJ whole genome shotgun (WGS) entry which is preliminary data.</text>
</comment>
<dbReference type="PROSITE" id="PS50021">
    <property type="entry name" value="CH"/>
    <property type="match status" value="1"/>
</dbReference>
<feature type="compositionally biased region" description="Basic and acidic residues" evidence="5">
    <location>
        <begin position="906"/>
        <end position="919"/>
    </location>
</feature>
<keyword evidence="3" id="KW-0206">Cytoskeleton</keyword>
<comment type="subcellular location">
    <subcellularLocation>
        <location evidence="1">Cytoplasm</location>
        <location evidence="1">Cytoskeleton</location>
    </subcellularLocation>
</comment>
<dbReference type="PANTHER" id="PTHR46756:SF13">
    <property type="entry name" value="GROWTH ARREST-SPECIFIC PROTEIN 2"/>
    <property type="match status" value="1"/>
</dbReference>
<feature type="compositionally biased region" description="Basic and acidic residues" evidence="5">
    <location>
        <begin position="781"/>
        <end position="791"/>
    </location>
</feature>
<dbReference type="Gene3D" id="1.10.418.10">
    <property type="entry name" value="Calponin-like domain"/>
    <property type="match status" value="1"/>
</dbReference>
<feature type="compositionally biased region" description="Low complexity" evidence="5">
    <location>
        <begin position="1393"/>
        <end position="1460"/>
    </location>
</feature>
<feature type="domain" description="GAR" evidence="7">
    <location>
        <begin position="293"/>
        <end position="377"/>
    </location>
</feature>
<dbReference type="InterPro" id="IPR036872">
    <property type="entry name" value="CH_dom_sf"/>
</dbReference>
<dbReference type="PROSITE" id="PS51460">
    <property type="entry name" value="GAR"/>
    <property type="match status" value="1"/>
</dbReference>
<feature type="region of interest" description="Disordered" evidence="5">
    <location>
        <begin position="689"/>
        <end position="822"/>
    </location>
</feature>
<dbReference type="PANTHER" id="PTHR46756">
    <property type="entry name" value="TRANSGELIN"/>
    <property type="match status" value="1"/>
</dbReference>
<dbReference type="Proteomes" id="UP000225706">
    <property type="component" value="Unassembled WGS sequence"/>
</dbReference>
<feature type="compositionally biased region" description="Low complexity" evidence="5">
    <location>
        <begin position="1233"/>
        <end position="1264"/>
    </location>
</feature>
<dbReference type="GO" id="GO:0005884">
    <property type="term" value="C:actin filament"/>
    <property type="evidence" value="ECO:0007669"/>
    <property type="project" value="TreeGrafter"/>
</dbReference>
<evidence type="ECO:0000256" key="4">
    <source>
        <dbReference type="ARBA" id="ARBA00038441"/>
    </source>
</evidence>
<feature type="compositionally biased region" description="Basic and acidic residues" evidence="5">
    <location>
        <begin position="1485"/>
        <end position="1503"/>
    </location>
</feature>
<dbReference type="GO" id="GO:0008017">
    <property type="term" value="F:microtubule binding"/>
    <property type="evidence" value="ECO:0007669"/>
    <property type="project" value="InterPro"/>
</dbReference>
<feature type="compositionally biased region" description="Basic and acidic residues" evidence="5">
    <location>
        <begin position="1152"/>
        <end position="1186"/>
    </location>
</feature>
<evidence type="ECO:0000259" key="7">
    <source>
        <dbReference type="PROSITE" id="PS51460"/>
    </source>
</evidence>
<dbReference type="EMBL" id="LSMT01000043">
    <property type="protein sequence ID" value="PFX30954.1"/>
    <property type="molecule type" value="Genomic_DNA"/>
</dbReference>
<proteinExistence type="inferred from homology"/>
<keyword evidence="2" id="KW-0963">Cytoplasm</keyword>
<evidence type="ECO:0000313" key="8">
    <source>
        <dbReference type="EMBL" id="PFX30954.1"/>
    </source>
</evidence>
<feature type="compositionally biased region" description="Basic and acidic residues" evidence="5">
    <location>
        <begin position="1273"/>
        <end position="1284"/>
    </location>
</feature>
<feature type="compositionally biased region" description="Basic and acidic residues" evidence="5">
    <location>
        <begin position="1110"/>
        <end position="1144"/>
    </location>
</feature>
<sequence>MISVAHEEHAVTVTPRNRANFRRLKTNSIQSYKRWEKENELLYAMMEDESEWLAKLFPDVVISPDFFFYALEDGSLLCRLANYIQEKAEAYSRERKIAVPGKKFRYHTMGKCNKEIKLFKSRDNVQQFLTWCRSHGIPEAILFESNDVVQVDDYREGCRGVIICLMEIVRRTAKFELDELPQLIQMEKEIEEDEAKHDTDLSDEHGQILDVEQINRSEFENLEVQQTDQPEIQSPSSLDSDSGVDSVFDQEEGDNTASRLTEFSVEESEERTKTTAVTRKQTPSKPEDRKSCSKSQKKTDELPSLLDSKGPKSELDKQVCKLAQDYNIKVVHRLKEGKYIILGRIMFVRMLNDHMLVRIGGGWDTLEHYLMTHVPSKPSKQDSPVYSSQGSLSHPLASQSTPNLREKSKKLSIVESDKKDITDAIRKIESSVSQNLASRPVSFTSKTFHQLKSRFDKVIFGSSRRTSSPDLSLKGTKILRRLSDTSTMADIATTLSFDRMNEDQQQIASGNNNDAVLKQTESGGESFSGKTTAPSEDLFGNETRQSNELISVDETDGSESRGDLPSTDHAKDSHWTDNLLGGPLNGSEKFHPGDQGETAVDVSSFDPFTPTGDQDQLISTENEPSEVTEEKPNDADDVEEGAVVGNGHLELESIPGIVHETAEMHDELIVTEADDNALELTPRIDLGDLLADSQPVDQVTPELQEPTEESSPSFELRDPLADTKSVEAEKEDFMERSPTDHQISEAEATNPFEKVTSDEQFDGKDVQDIPAIGIDPFMESPHQEEATKLEEPVPSEESPVKSEGESTTPVSDEVTSEEQSQEVAEVCYIKGDESMEETSTSENKVRILEEAAKPAELQATPVMEEAKSVEAEMDSVEAEAKVALEDVQSVKEKSTPANEDVMPVEEESKFTEEGVKPPETDAMPSEVQMQIAEEEGQTSEEEVKPVQKEAKPAEVYAFMLTDEGVPPVGEEAKSTEEEMKSLEEVKPLEVEARLAEVEIKNTEVEGKAAAEDVRSLEEEVKPVEKEAKPVEIYALKLTNEEVTPVKEEAKSTEEEVNSLDKEVKPATVETRPREPETKPSEEETKPSEEETQPPLEKTKPSEEETQPPLEETKPSEEETKPPSEETKPSEEETKPPLEETKPSEEETQTPLEETKPSEKEVKPVEKTAKPAETHAFPTDKKTDKITKTKSQSVGAKSAKSPSKAAPSTGLAAAKKQPGATKPSSGTSRKDVKAPVTKAPASKPSAATKAPATKSTTTTTPSTKKPIGKAAATKTDEIKKPERPKSASTARPPTKSSVTGTTRPASASPHKVPASTTKPPARKAPGVDSTDSGTPKSAPKTTAGRPASTKLTQVKTSSPATKPTATKPSRPQSAKPSDKTDGATKTPNLRPQSAKPKSTTTTTTTVKKTTTTTKTGTAPLKTSTTKTVTGVKNGPVKSSTTTTRPTKPSLTTKTAAKPTTANLKSKPGVKTSTAGAKPSTKSPPKKKVDEAKEKQKQIKLDESVSKEEKIVELEDTEKEKPPEIVEVVSEERPIEGSSEGKLIELTPVSAYEQASPSAEVSSEGVVTQIVTSQTTTVVADGEEQTATTTNEEFTFEQFEGES</sequence>
<evidence type="ECO:0000256" key="5">
    <source>
        <dbReference type="SAM" id="MobiDB-lite"/>
    </source>
</evidence>
<feature type="region of interest" description="Disordered" evidence="5">
    <location>
        <begin position="1576"/>
        <end position="1601"/>
    </location>
</feature>
<dbReference type="Pfam" id="PF02187">
    <property type="entry name" value="GAS2"/>
    <property type="match status" value="1"/>
</dbReference>
<dbReference type="GO" id="GO:0008093">
    <property type="term" value="F:cytoskeletal anchor activity"/>
    <property type="evidence" value="ECO:0007669"/>
    <property type="project" value="TreeGrafter"/>
</dbReference>
<feature type="region of interest" description="Disordered" evidence="5">
    <location>
        <begin position="961"/>
        <end position="984"/>
    </location>
</feature>
<feature type="compositionally biased region" description="Basic and acidic residues" evidence="5">
    <location>
        <begin position="755"/>
        <end position="767"/>
    </location>
</feature>
<feature type="compositionally biased region" description="Low complexity" evidence="5">
    <location>
        <begin position="1195"/>
        <end position="1207"/>
    </location>
</feature>
<evidence type="ECO:0000256" key="1">
    <source>
        <dbReference type="ARBA" id="ARBA00004245"/>
    </source>
</evidence>
<feature type="domain" description="Calponin-homology (CH)" evidence="6">
    <location>
        <begin position="39"/>
        <end position="173"/>
    </location>
</feature>
<feature type="compositionally biased region" description="Basic and acidic residues" evidence="5">
    <location>
        <begin position="715"/>
        <end position="744"/>
    </location>
</feature>